<dbReference type="InterPro" id="IPR036179">
    <property type="entry name" value="Ig-like_dom_sf"/>
</dbReference>
<dbReference type="PROSITE" id="PS50835">
    <property type="entry name" value="IG_LIKE"/>
    <property type="match status" value="1"/>
</dbReference>
<dbReference type="Gene3D" id="2.60.40.10">
    <property type="entry name" value="Immunoglobulins"/>
    <property type="match status" value="1"/>
</dbReference>
<organism evidence="2 3">
    <name type="scientific">Gopherus agassizii</name>
    <name type="common">Agassiz's desert tortoise</name>
    <dbReference type="NCBI Taxonomy" id="38772"/>
    <lineage>
        <taxon>Eukaryota</taxon>
        <taxon>Metazoa</taxon>
        <taxon>Chordata</taxon>
        <taxon>Craniata</taxon>
        <taxon>Vertebrata</taxon>
        <taxon>Euteleostomi</taxon>
        <taxon>Archelosauria</taxon>
        <taxon>Testudinata</taxon>
        <taxon>Testudines</taxon>
        <taxon>Cryptodira</taxon>
        <taxon>Durocryptodira</taxon>
        <taxon>Testudinoidea</taxon>
        <taxon>Testudinidae</taxon>
        <taxon>Gopherus</taxon>
    </lineage>
</organism>
<dbReference type="CDD" id="cd00099">
    <property type="entry name" value="IgV"/>
    <property type="match status" value="1"/>
</dbReference>
<protein>
    <recommendedName>
        <fullName evidence="1">Ig-like domain-containing protein</fullName>
    </recommendedName>
</protein>
<sequence length="159" mass="16964">MRHGSDPGPHPGSRNWLHLPGGVKAAEPALAAQQPLTCGVRLEHAALGVLSAGKWILGKQAGSLRLQWIYQSSQYATSTGKYSSKVDLTENNFSLNISNVQRNDSGVYYCGLSASVYVQPNFGNGTRLIVTGEFAVGQNNDIAMLAGAVKNSSPFFARL</sequence>
<dbReference type="InterPro" id="IPR007110">
    <property type="entry name" value="Ig-like_dom"/>
</dbReference>
<keyword evidence="3" id="KW-1185">Reference proteome</keyword>
<name>A0A452H9Q8_9SAUR</name>
<feature type="domain" description="Ig-like" evidence="1">
    <location>
        <begin position="36"/>
        <end position="110"/>
    </location>
</feature>
<dbReference type="SUPFAM" id="SSF48726">
    <property type="entry name" value="Immunoglobulin"/>
    <property type="match status" value="1"/>
</dbReference>
<evidence type="ECO:0000259" key="1">
    <source>
        <dbReference type="PROSITE" id="PS50835"/>
    </source>
</evidence>
<dbReference type="Ensembl" id="ENSGAGT00000012976.1">
    <property type="protein sequence ID" value="ENSGAGP00000011332.1"/>
    <property type="gene ID" value="ENSGAGG00000008766.1"/>
</dbReference>
<accession>A0A452H9Q8</accession>
<reference evidence="3" key="1">
    <citation type="journal article" date="2017" name="PLoS ONE">
        <title>The Agassiz's desert tortoise genome provides a resource for the conservation of a threatened species.</title>
        <authorList>
            <person name="Tollis M."/>
            <person name="DeNardo D.F."/>
            <person name="Cornelius J.A."/>
            <person name="Dolby G.A."/>
            <person name="Edwards T."/>
            <person name="Henen B.T."/>
            <person name="Karl A.E."/>
            <person name="Murphy R.W."/>
            <person name="Kusumi K."/>
        </authorList>
    </citation>
    <scope>NUCLEOTIDE SEQUENCE [LARGE SCALE GENOMIC DNA]</scope>
</reference>
<dbReference type="AlphaFoldDB" id="A0A452H9Q8"/>
<reference evidence="2" key="2">
    <citation type="submission" date="2025-08" db="UniProtKB">
        <authorList>
            <consortium name="Ensembl"/>
        </authorList>
    </citation>
    <scope>IDENTIFICATION</scope>
</reference>
<dbReference type="InterPro" id="IPR013106">
    <property type="entry name" value="Ig_V-set"/>
</dbReference>
<dbReference type="Proteomes" id="UP000291020">
    <property type="component" value="Unassembled WGS sequence"/>
</dbReference>
<evidence type="ECO:0000313" key="3">
    <source>
        <dbReference type="Proteomes" id="UP000291020"/>
    </source>
</evidence>
<dbReference type="Pfam" id="PF07686">
    <property type="entry name" value="V-set"/>
    <property type="match status" value="1"/>
</dbReference>
<dbReference type="InterPro" id="IPR013783">
    <property type="entry name" value="Ig-like_fold"/>
</dbReference>
<proteinExistence type="predicted"/>
<reference evidence="2" key="3">
    <citation type="submission" date="2025-09" db="UniProtKB">
        <authorList>
            <consortium name="Ensembl"/>
        </authorList>
    </citation>
    <scope>IDENTIFICATION</scope>
</reference>
<evidence type="ECO:0000313" key="2">
    <source>
        <dbReference type="Ensembl" id="ENSGAGP00000011332.1"/>
    </source>
</evidence>